<comment type="catalytic activity">
    <reaction evidence="8">
        <text>a D-alpha-amino acid + O2 + H2O = a 2-oxocarboxylate + H2O2 + NH4(+)</text>
        <dbReference type="Rhea" id="RHEA:21816"/>
        <dbReference type="ChEBI" id="CHEBI:15377"/>
        <dbReference type="ChEBI" id="CHEBI:15379"/>
        <dbReference type="ChEBI" id="CHEBI:16240"/>
        <dbReference type="ChEBI" id="CHEBI:28938"/>
        <dbReference type="ChEBI" id="CHEBI:35179"/>
        <dbReference type="ChEBI" id="CHEBI:59871"/>
        <dbReference type="EC" id="1.4.3.3"/>
    </reaction>
    <physiologicalReaction direction="left-to-right" evidence="8">
        <dbReference type="Rhea" id="RHEA:21817"/>
    </physiologicalReaction>
</comment>
<keyword evidence="11" id="KW-1185">Reference proteome</keyword>
<organism evidence="10 11">
    <name type="scientific">Streptomyces sp. 900129855</name>
    <dbReference type="NCBI Taxonomy" id="3155129"/>
    <lineage>
        <taxon>Bacteria</taxon>
        <taxon>Bacillati</taxon>
        <taxon>Actinomycetota</taxon>
        <taxon>Actinomycetes</taxon>
        <taxon>Kitasatosporales</taxon>
        <taxon>Streptomycetaceae</taxon>
        <taxon>Streptomyces</taxon>
    </lineage>
</organism>
<dbReference type="PANTHER" id="PTHR11530">
    <property type="entry name" value="D-AMINO ACID OXIDASE"/>
    <property type="match status" value="1"/>
</dbReference>
<name>A0ABV2ZF53_9ACTN</name>
<proteinExistence type="inferred from homology"/>
<dbReference type="Gene3D" id="3.30.9.10">
    <property type="entry name" value="D-Amino Acid Oxidase, subunit A, domain 2"/>
    <property type="match status" value="1"/>
</dbReference>
<comment type="caution">
    <text evidence="10">The sequence shown here is derived from an EMBL/GenBank/DDBJ whole genome shotgun (WGS) entry which is preliminary data.</text>
</comment>
<evidence type="ECO:0000313" key="11">
    <source>
        <dbReference type="Proteomes" id="UP001550739"/>
    </source>
</evidence>
<evidence type="ECO:0000256" key="2">
    <source>
        <dbReference type="ARBA" id="ARBA00006730"/>
    </source>
</evidence>
<dbReference type="SUPFAM" id="SSF51971">
    <property type="entry name" value="Nucleotide-binding domain"/>
    <property type="match status" value="1"/>
</dbReference>
<dbReference type="PIRSF" id="PIRSF000189">
    <property type="entry name" value="D-aa_oxidase"/>
    <property type="match status" value="1"/>
</dbReference>
<dbReference type="GO" id="GO:0016491">
    <property type="term" value="F:oxidoreductase activity"/>
    <property type="evidence" value="ECO:0007669"/>
    <property type="project" value="UniProtKB-KW"/>
</dbReference>
<dbReference type="SUPFAM" id="SSF54373">
    <property type="entry name" value="FAD-linked reductases, C-terminal domain"/>
    <property type="match status" value="1"/>
</dbReference>
<dbReference type="PROSITE" id="PS00677">
    <property type="entry name" value="DAO"/>
    <property type="match status" value="1"/>
</dbReference>
<feature type="domain" description="FAD dependent oxidoreductase" evidence="9">
    <location>
        <begin position="8"/>
        <end position="314"/>
    </location>
</feature>
<reference evidence="10 11" key="1">
    <citation type="submission" date="2024-06" db="EMBL/GenBank/DDBJ databases">
        <title>The Natural Products Discovery Center: Release of the First 8490 Sequenced Strains for Exploring Actinobacteria Biosynthetic Diversity.</title>
        <authorList>
            <person name="Kalkreuter E."/>
            <person name="Kautsar S.A."/>
            <person name="Yang D."/>
            <person name="Bader C.D."/>
            <person name="Teijaro C.N."/>
            <person name="Fluegel L."/>
            <person name="Davis C.M."/>
            <person name="Simpson J.R."/>
            <person name="Lauterbach L."/>
            <person name="Steele A.D."/>
            <person name="Gui C."/>
            <person name="Meng S."/>
            <person name="Li G."/>
            <person name="Viehrig K."/>
            <person name="Ye F."/>
            <person name="Su P."/>
            <person name="Kiefer A.F."/>
            <person name="Nichols A."/>
            <person name="Cepeda A.J."/>
            <person name="Yan W."/>
            <person name="Fan B."/>
            <person name="Jiang Y."/>
            <person name="Adhikari A."/>
            <person name="Zheng C.-J."/>
            <person name="Schuster L."/>
            <person name="Cowan T.M."/>
            <person name="Smanski M.J."/>
            <person name="Chevrette M.G."/>
            <person name="De Carvalho L.P.S."/>
            <person name="Shen B."/>
        </authorList>
    </citation>
    <scope>NUCLEOTIDE SEQUENCE [LARGE SCALE GENOMIC DNA]</scope>
    <source>
        <strain evidence="10 11">NPDC033843</strain>
    </source>
</reference>
<evidence type="ECO:0000256" key="5">
    <source>
        <dbReference type="ARBA" id="ARBA00023002"/>
    </source>
</evidence>
<dbReference type="InterPro" id="IPR006076">
    <property type="entry name" value="FAD-dep_OxRdtase"/>
</dbReference>
<gene>
    <name evidence="10" type="ORF">AB0E89_11430</name>
</gene>
<dbReference type="InterPro" id="IPR023209">
    <property type="entry name" value="DAO"/>
</dbReference>
<keyword evidence="3" id="KW-0285">Flavoprotein</keyword>
<dbReference type="EC" id="1.4.3.3" evidence="6"/>
<comment type="cofactor">
    <cofactor evidence="1">
        <name>FAD</name>
        <dbReference type="ChEBI" id="CHEBI:57692"/>
    </cofactor>
</comment>
<dbReference type="Pfam" id="PF01266">
    <property type="entry name" value="DAO"/>
    <property type="match status" value="1"/>
</dbReference>
<dbReference type="PANTHER" id="PTHR11530:SF11">
    <property type="entry name" value="D-ASPARTATE OXIDASE"/>
    <property type="match status" value="1"/>
</dbReference>
<sequence length="321" mass="34513">MDTRVNGDAIVVGGGVIGLSTAVVLAERGLRVRLWTRDPVERTTSAVAGALWWPYHIEPKVSARAWALRSLDVYERLAGRPEETGVRLVDGVMGEQEPARVEAWAAGRLTGLRRTTAREYGAGPGVRVRLPLIDMSMYLPWLRERLLRAGGRVEERTVTDLAQAEAPVVVNCAGLAARELAADPSVRPVRGQLVVVENPGVDTWLVTTAPDGSPVYLFPQPGRLLLGGTAEDDAWSLEPDPKVAEAIVRRCAALRPEVAGARILGHRVGLRPVRDTVRLERAELPDGRPVVHHYGHGGAGVTVAWGCAQEAAELVLSAASS</sequence>
<keyword evidence="4" id="KW-0274">FAD</keyword>
<evidence type="ECO:0000256" key="4">
    <source>
        <dbReference type="ARBA" id="ARBA00022827"/>
    </source>
</evidence>
<dbReference type="EMBL" id="JBEZVE010000005">
    <property type="protein sequence ID" value="MEU3781181.1"/>
    <property type="molecule type" value="Genomic_DNA"/>
</dbReference>
<keyword evidence="5 10" id="KW-0560">Oxidoreductase</keyword>
<dbReference type="InterPro" id="IPR006181">
    <property type="entry name" value="D-amino_acid_oxidase_CS"/>
</dbReference>
<evidence type="ECO:0000256" key="7">
    <source>
        <dbReference type="ARBA" id="ARBA00039751"/>
    </source>
</evidence>
<dbReference type="RefSeq" id="WP_334575254.1">
    <property type="nucleotide sequence ID" value="NZ_JBEZVE010000005.1"/>
</dbReference>
<dbReference type="Gene3D" id="3.40.50.720">
    <property type="entry name" value="NAD(P)-binding Rossmann-like Domain"/>
    <property type="match status" value="1"/>
</dbReference>
<comment type="similarity">
    <text evidence="2">Belongs to the DAMOX/DASOX family.</text>
</comment>
<protein>
    <recommendedName>
        <fullName evidence="7">D-amino-acid oxidase</fullName>
        <ecNumber evidence="6">1.4.3.3</ecNumber>
    </recommendedName>
</protein>
<evidence type="ECO:0000259" key="9">
    <source>
        <dbReference type="Pfam" id="PF01266"/>
    </source>
</evidence>
<evidence type="ECO:0000256" key="8">
    <source>
        <dbReference type="ARBA" id="ARBA00049547"/>
    </source>
</evidence>
<accession>A0ABV2ZF53</accession>
<evidence type="ECO:0000256" key="3">
    <source>
        <dbReference type="ARBA" id="ARBA00022630"/>
    </source>
</evidence>
<dbReference type="Proteomes" id="UP001550739">
    <property type="component" value="Unassembled WGS sequence"/>
</dbReference>
<evidence type="ECO:0000313" key="10">
    <source>
        <dbReference type="EMBL" id="MEU3781181.1"/>
    </source>
</evidence>
<evidence type="ECO:0000256" key="6">
    <source>
        <dbReference type="ARBA" id="ARBA00039101"/>
    </source>
</evidence>
<evidence type="ECO:0000256" key="1">
    <source>
        <dbReference type="ARBA" id="ARBA00001974"/>
    </source>
</evidence>